<reference evidence="2" key="1">
    <citation type="journal article" date="2019" name="Int. J. Syst. Evol. Microbiol.">
        <title>The Global Catalogue of Microorganisms (GCM) 10K type strain sequencing project: providing services to taxonomists for standard genome sequencing and annotation.</title>
        <authorList>
            <consortium name="The Broad Institute Genomics Platform"/>
            <consortium name="The Broad Institute Genome Sequencing Center for Infectious Disease"/>
            <person name="Wu L."/>
            <person name="Ma J."/>
        </authorList>
    </citation>
    <scope>NUCLEOTIDE SEQUENCE [LARGE SCALE GENOMIC DNA]</scope>
    <source>
        <strain evidence="2">JCM 31486</strain>
    </source>
</reference>
<accession>A0ABW3MNL4</accession>
<evidence type="ECO:0000313" key="2">
    <source>
        <dbReference type="Proteomes" id="UP001597045"/>
    </source>
</evidence>
<sequence length="46" mass="4627">MSGANDPYDPKEVAALAPETLLQAVEKAKAEFAAASGLDALAGVKP</sequence>
<keyword evidence="2" id="KW-1185">Reference proteome</keyword>
<name>A0ABW3MNL4_9PSEU</name>
<proteinExistence type="predicted"/>
<comment type="caution">
    <text evidence="1">The sequence shown here is derived from an EMBL/GenBank/DDBJ whole genome shotgun (WGS) entry which is preliminary data.</text>
</comment>
<gene>
    <name evidence="1" type="ORF">ACFQ1S_45145</name>
</gene>
<dbReference type="EMBL" id="JBHTIS010004270">
    <property type="protein sequence ID" value="MFD1052262.1"/>
    <property type="molecule type" value="Genomic_DNA"/>
</dbReference>
<feature type="non-terminal residue" evidence="1">
    <location>
        <position position="46"/>
    </location>
</feature>
<dbReference type="Proteomes" id="UP001597045">
    <property type="component" value="Unassembled WGS sequence"/>
</dbReference>
<evidence type="ECO:0000313" key="1">
    <source>
        <dbReference type="EMBL" id="MFD1052262.1"/>
    </source>
</evidence>
<keyword evidence="1" id="KW-0436">Ligase</keyword>
<organism evidence="1 2">
    <name type="scientific">Kibdelosporangium lantanae</name>
    <dbReference type="NCBI Taxonomy" id="1497396"/>
    <lineage>
        <taxon>Bacteria</taxon>
        <taxon>Bacillati</taxon>
        <taxon>Actinomycetota</taxon>
        <taxon>Actinomycetes</taxon>
        <taxon>Pseudonocardiales</taxon>
        <taxon>Pseudonocardiaceae</taxon>
        <taxon>Kibdelosporangium</taxon>
    </lineage>
</organism>
<dbReference type="GO" id="GO:0016874">
    <property type="term" value="F:ligase activity"/>
    <property type="evidence" value="ECO:0007669"/>
    <property type="project" value="UniProtKB-KW"/>
</dbReference>
<protein>
    <submittedName>
        <fullName evidence="1">Phenylalanine--tRNA ligase subunit alpha</fullName>
    </submittedName>
</protein>